<evidence type="ECO:0000256" key="2">
    <source>
        <dbReference type="ARBA" id="ARBA00022448"/>
    </source>
</evidence>
<evidence type="ECO:0000313" key="10">
    <source>
        <dbReference type="WBParaSite" id="Gr19_v10_g16718.t1"/>
    </source>
</evidence>
<dbReference type="PANTHER" id="PTHR16166">
    <property type="entry name" value="VACUOLAR PROTEIN SORTING-ASSOCIATED PROTEIN VPS13"/>
    <property type="match status" value="1"/>
</dbReference>
<evidence type="ECO:0000259" key="8">
    <source>
        <dbReference type="Pfam" id="PF25037"/>
    </source>
</evidence>
<dbReference type="Pfam" id="PF25036">
    <property type="entry name" value="VPS13_VAB"/>
    <property type="match status" value="1"/>
</dbReference>
<feature type="domain" description="Chorein N-terminal" evidence="6">
    <location>
        <begin position="2"/>
        <end position="889"/>
    </location>
</feature>
<dbReference type="InterPro" id="IPR026854">
    <property type="entry name" value="VPS13_N"/>
</dbReference>
<dbReference type="InterPro" id="IPR009543">
    <property type="entry name" value="VPS13_VAB"/>
</dbReference>
<feature type="region of interest" description="Disordered" evidence="5">
    <location>
        <begin position="1066"/>
        <end position="1092"/>
    </location>
</feature>
<proteinExistence type="inferred from homology"/>
<dbReference type="InterPro" id="IPR056748">
    <property type="entry name" value="VPS13-like_C"/>
</dbReference>
<evidence type="ECO:0000256" key="4">
    <source>
        <dbReference type="SAM" id="Coils"/>
    </source>
</evidence>
<keyword evidence="3" id="KW-0445">Lipid transport</keyword>
<sequence length="2397" mass="273058">MVFESVLADFLNSVLSTYINNLNVSELNIGICGGDAKLNSLEIKETALDKFNLPVKLNFGYVQSLVFKVPWKHLYVKPTVVEISGVYLIIVPNQGVVYNAEEAHKREQEIKQKKLLRLEENRRNRQKSNIPSDDTFKEKSIAQVVKNLQVHIKRVHVRYEDKFSNRERPFSTGITLDSLDFQTTDENFKLIVQRETVKIFYKLISMSSLSIYSNPNSTLISDLNSKGAIIDALRQTIAVNEKKPKGYKYVLEPLTIAAQLKLNQKPESDGSNWTTPKIDLSMELDKLGLSISKHQYRDMLLFLEAQERFKLAEKYLKYRPNLMQYLKRRRNNWSWDRMKAHRQLVRDYREAWIHFRTHKTPRKAMKKKIKEAEDALDVFNLNIARQQAEFEIDKRTDLVRVEHQQQEGWVVWATNWWYGGSPKDKEAMKTVKTFKKLEKKLLTPEEKKRLYDAIDYQENMPPTDYPKHFVEKLFKLHFKMLVLKLDKVIEMRFSQLSSKLELRSAANAMRFTSTVKSLEMHSGTVSMLHMTETDRAWLTMEFETNPLKGSFDHRLSLDVAPVMFKYHAPAVKRVLDVFKSPKSVRLHQLTTLALARYEDVKARSASALQHMVIERKKLKLEIKIDPAIFVVSAGGAFDPTKMTLIAELGKLQLHTLDGPSTKAYEHITDQKLRSLMARTYDNFQLNLTDLRLIFSDSFVNCMKARQNRSSDDHLLKPTGMCIDMLRATFDDVQIPMFHLIGELPDIVFTISDDRFVKLLDFVNTIPRPDFVEGEANLSASDAEEISLHDRAKKEMILAADELPEETLQTVCFDAEAKKAAKLKKALKAKREIESHEQQIQLNLNLQLNEIGIAVKRRGCTFLSARIQQLGFHMCKRMFDMEVSAHMDTVAVRASPAAVGFLNAINAKLMEHLQNEKQQAESVRSMRRDYSNYWIPKQIERPEYWWFRPSKSGGMDAINSTKLAEDVAAELKRMTERAEFSIRRCLITVEAGRDVTRPMILIESSIAGTARNWSSSLTAKCEASLLVSYYNETFNVWEPVIEPVLHKGSGWQNWKLAVKIGPQENDIVGESSKIPSTSKQKNDKSGEDAKKKAALPPPKLAVVIEAAEMLNITVTKSFLQLLGQLSDAFENAAKQTSTPRRQLPGTSSHLLRNDTGLDIVVSSTTSIKVVSSANAGSVQCVGGLYILMESVNLANSNLKTNWRMEEDQRQIQLHLSFAGTERTVNIARTEKQCVDLPWKANSVRKQSFVVETMNEDARHVVTLKSVVTVLNHLEMPVEIQALYNSKCMPCGIAQSNAIEPLNIPVPCLDTPNGLLQIRPADGRHDWSKENFSWLNFNTTKRQAVRCDNTKTGKGIFIEIVVVDEPIQRSHHRLDADSVAFTVHLFAPIHFINTLPMPVKISVPIKCELAGGEAVDIMNVVAGCPLIFAIEIGVEEYELCYTLPTVKKSLETVRLKGKSNTNAKLYLGLNWSTEFLRTSLTLYAPYWMVNETGKQLAYKRIQGRRQSKCLRPRNHHAQREAAAILHPPDKNPLILPLSKREFESKNRAKVKIVGVTDWSPRFPLDVAGNRGSLICKTNVRGKRKREFEMTVDVQLCQSGLTKVVTISPFFLLKNDSNFDIEVREPHTLKWLLVAADSVIGFWPMQKERRKTLVARYSYTEEESVQFPFTEAFEGFCQIKNNLIGMYVTVSLSDESSVVNMESFVPGMVPAILMNDTAHPIHYRQACDSHWNQIKPNQLAPFAWSDSMNDCKLEWRLGDDTNSEELLRNRDIIYLPSRTYGPHHYCVSFLDGRQRILLFTADENVAFIAHQECEMEQPDIDLELRLHGVGISVVNNHKSVELLYMAISPQRPQKLKKGAKLSTTMNTGFWCKYRQTAHMQTLHVKLQHFQIDNQLPASTFRSMLAMVPQAKSVVKNEPKPFLECSFVMSQPERTNIVRLRLLVQEFSIRLDRALINELLGMMLKERIPQTGYTPDSFHIDMELTKDTLDKRAMHARVAQAKTYYQRLHISPLMIHLSFSQGHAEEETDDAIHSEFANLILKSIGVTVTEIQDVVFKLAFFQRDACFYSRAQLQSEIQAHYFRQFIKQLYVLVFGLDILGNPFRLVRDLRTGAVDLFYQPVLGMVTGPAEFGEGVYLGVTSAFRHTVCGVLGLTSRITGTMGKGVAALTMDEDFQRRRMLGWQSTNIGTGMFRSLRGVGTGFIEGVTGVLSKPVEGVKQGGLLGGIKGIGVVDLVTATTDNVRNAISNKENIKRIRPPRVFSLDKIIRPYVWEEAAGFKIFRETERGQTDADHFLTYGAIAKRLVIIVTDKHVIESRKHKLTENWSADWRLAYAELERPVRVNADGKFGIELRLTKKKKEGFSLCSKGAGANRKLVQFSAEDVAQRVFDYIVRAWESGAEE</sequence>
<name>A0A914HHN5_GLORO</name>
<accession>A0A914HHN5</accession>
<feature type="domain" description="Vacuolar protein sorting-associated protein 13 VPS13 adaptor binding" evidence="7">
    <location>
        <begin position="1203"/>
        <end position="1658"/>
    </location>
</feature>
<dbReference type="GO" id="GO:0006623">
    <property type="term" value="P:protein targeting to vacuole"/>
    <property type="evidence" value="ECO:0007669"/>
    <property type="project" value="TreeGrafter"/>
</dbReference>
<keyword evidence="2" id="KW-0813">Transport</keyword>
<dbReference type="InterPro" id="IPR026847">
    <property type="entry name" value="VPS13"/>
</dbReference>
<feature type="compositionally biased region" description="Basic and acidic residues" evidence="5">
    <location>
        <begin position="1079"/>
        <end position="1090"/>
    </location>
</feature>
<dbReference type="GO" id="GO:0006869">
    <property type="term" value="P:lipid transport"/>
    <property type="evidence" value="ECO:0007669"/>
    <property type="project" value="UniProtKB-KW"/>
</dbReference>
<dbReference type="Pfam" id="PF25037">
    <property type="entry name" value="VPS13_C"/>
    <property type="match status" value="1"/>
</dbReference>
<evidence type="ECO:0000256" key="3">
    <source>
        <dbReference type="ARBA" id="ARBA00023055"/>
    </source>
</evidence>
<evidence type="ECO:0000256" key="5">
    <source>
        <dbReference type="SAM" id="MobiDB-lite"/>
    </source>
</evidence>
<evidence type="ECO:0000259" key="6">
    <source>
        <dbReference type="Pfam" id="PF12624"/>
    </source>
</evidence>
<dbReference type="PANTHER" id="PTHR16166:SF93">
    <property type="entry name" value="INTERMEMBRANE LIPID TRANSFER PROTEIN VPS13"/>
    <property type="match status" value="1"/>
</dbReference>
<evidence type="ECO:0000259" key="7">
    <source>
        <dbReference type="Pfam" id="PF25036"/>
    </source>
</evidence>
<reference evidence="10" key="1">
    <citation type="submission" date="2022-11" db="UniProtKB">
        <authorList>
            <consortium name="WormBaseParasite"/>
        </authorList>
    </citation>
    <scope>IDENTIFICATION</scope>
</reference>
<evidence type="ECO:0000256" key="1">
    <source>
        <dbReference type="ARBA" id="ARBA00006545"/>
    </source>
</evidence>
<organism evidence="9 10">
    <name type="scientific">Globodera rostochiensis</name>
    <name type="common">Golden nematode worm</name>
    <name type="synonym">Heterodera rostochiensis</name>
    <dbReference type="NCBI Taxonomy" id="31243"/>
    <lineage>
        <taxon>Eukaryota</taxon>
        <taxon>Metazoa</taxon>
        <taxon>Ecdysozoa</taxon>
        <taxon>Nematoda</taxon>
        <taxon>Chromadorea</taxon>
        <taxon>Rhabditida</taxon>
        <taxon>Tylenchina</taxon>
        <taxon>Tylenchomorpha</taxon>
        <taxon>Tylenchoidea</taxon>
        <taxon>Heteroderidae</taxon>
        <taxon>Heteroderinae</taxon>
        <taxon>Globodera</taxon>
    </lineage>
</organism>
<keyword evidence="4" id="KW-0175">Coiled coil</keyword>
<dbReference type="Pfam" id="PF12624">
    <property type="entry name" value="VPS13_N"/>
    <property type="match status" value="1"/>
</dbReference>
<dbReference type="WBParaSite" id="Gr19_v10_g16718.t1">
    <property type="protein sequence ID" value="Gr19_v10_g16718.t1"/>
    <property type="gene ID" value="Gr19_v10_g16718"/>
</dbReference>
<keyword evidence="9" id="KW-1185">Reference proteome</keyword>
<feature type="coiled-coil region" evidence="4">
    <location>
        <begin position="362"/>
        <end position="389"/>
    </location>
</feature>
<dbReference type="Proteomes" id="UP000887572">
    <property type="component" value="Unplaced"/>
</dbReference>
<feature type="domain" description="Intermembrane lipid transfer protein VPS13-like C-terminal" evidence="8">
    <location>
        <begin position="2251"/>
        <end position="2354"/>
    </location>
</feature>
<dbReference type="GO" id="GO:0045053">
    <property type="term" value="P:protein retention in Golgi apparatus"/>
    <property type="evidence" value="ECO:0007669"/>
    <property type="project" value="TreeGrafter"/>
</dbReference>
<comment type="similarity">
    <text evidence="1">Belongs to the VPS13 family.</text>
</comment>
<protein>
    <submittedName>
        <fullName evidence="10">Vacuolar protein sorting-associated protein 13A</fullName>
    </submittedName>
</protein>
<evidence type="ECO:0000313" key="9">
    <source>
        <dbReference type="Proteomes" id="UP000887572"/>
    </source>
</evidence>